<dbReference type="HOGENOM" id="CLU_001042_5_2_1"/>
<dbReference type="Gene3D" id="3.30.70.1620">
    <property type="match status" value="1"/>
</dbReference>
<proteinExistence type="predicted"/>
<dbReference type="InterPro" id="IPR010935">
    <property type="entry name" value="SMC_hinge"/>
</dbReference>
<evidence type="ECO:0000256" key="1">
    <source>
        <dbReference type="ARBA" id="ARBA00023054"/>
    </source>
</evidence>
<reference evidence="4 6" key="1">
    <citation type="journal article" date="2011" name="Nature">
        <title>The Medicago genome provides insight into the evolution of rhizobial symbioses.</title>
        <authorList>
            <person name="Young N.D."/>
            <person name="Debelle F."/>
            <person name="Oldroyd G.E."/>
            <person name="Geurts R."/>
            <person name="Cannon S.B."/>
            <person name="Udvardi M.K."/>
            <person name="Benedito V.A."/>
            <person name="Mayer K.F."/>
            <person name="Gouzy J."/>
            <person name="Schoof H."/>
            <person name="Van de Peer Y."/>
            <person name="Proost S."/>
            <person name="Cook D.R."/>
            <person name="Meyers B.C."/>
            <person name="Spannagl M."/>
            <person name="Cheung F."/>
            <person name="De Mita S."/>
            <person name="Krishnakumar V."/>
            <person name="Gundlach H."/>
            <person name="Zhou S."/>
            <person name="Mudge J."/>
            <person name="Bharti A.K."/>
            <person name="Murray J.D."/>
            <person name="Naoumkina M.A."/>
            <person name="Rosen B."/>
            <person name="Silverstein K.A."/>
            <person name="Tang H."/>
            <person name="Rombauts S."/>
            <person name="Zhao P.X."/>
            <person name="Zhou P."/>
            <person name="Barbe V."/>
            <person name="Bardou P."/>
            <person name="Bechner M."/>
            <person name="Bellec A."/>
            <person name="Berger A."/>
            <person name="Berges H."/>
            <person name="Bidwell S."/>
            <person name="Bisseling T."/>
            <person name="Choisne N."/>
            <person name="Couloux A."/>
            <person name="Denny R."/>
            <person name="Deshpande S."/>
            <person name="Dai X."/>
            <person name="Doyle J.J."/>
            <person name="Dudez A.M."/>
            <person name="Farmer A.D."/>
            <person name="Fouteau S."/>
            <person name="Franken C."/>
            <person name="Gibelin C."/>
            <person name="Gish J."/>
            <person name="Goldstein S."/>
            <person name="Gonzalez A.J."/>
            <person name="Green P.J."/>
            <person name="Hallab A."/>
            <person name="Hartog M."/>
            <person name="Hua A."/>
            <person name="Humphray S.J."/>
            <person name="Jeong D.H."/>
            <person name="Jing Y."/>
            <person name="Jocker A."/>
            <person name="Kenton S.M."/>
            <person name="Kim D.J."/>
            <person name="Klee K."/>
            <person name="Lai H."/>
            <person name="Lang C."/>
            <person name="Lin S."/>
            <person name="Macmil S.L."/>
            <person name="Magdelenat G."/>
            <person name="Matthews L."/>
            <person name="McCorrison J."/>
            <person name="Monaghan E.L."/>
            <person name="Mun J.H."/>
            <person name="Najar F.Z."/>
            <person name="Nicholson C."/>
            <person name="Noirot C."/>
            <person name="O'Bleness M."/>
            <person name="Paule C.R."/>
            <person name="Poulain J."/>
            <person name="Prion F."/>
            <person name="Qin B."/>
            <person name="Qu C."/>
            <person name="Retzel E.F."/>
            <person name="Riddle C."/>
            <person name="Sallet E."/>
            <person name="Samain S."/>
            <person name="Samson N."/>
            <person name="Sanders I."/>
            <person name="Saurat O."/>
            <person name="Scarpelli C."/>
            <person name="Schiex T."/>
            <person name="Segurens B."/>
            <person name="Severin A.J."/>
            <person name="Sherrier D.J."/>
            <person name="Shi R."/>
            <person name="Sims S."/>
            <person name="Singer S.R."/>
            <person name="Sinharoy S."/>
            <person name="Sterck L."/>
            <person name="Viollet A."/>
            <person name="Wang B.B."/>
            <person name="Wang K."/>
            <person name="Wang M."/>
            <person name="Wang X."/>
            <person name="Warfsmann J."/>
            <person name="Weissenbach J."/>
            <person name="White D.D."/>
            <person name="White J.D."/>
            <person name="Wiley G.B."/>
            <person name="Wincker P."/>
            <person name="Xing Y."/>
            <person name="Yang L."/>
            <person name="Yao Z."/>
            <person name="Ying F."/>
            <person name="Zhai J."/>
            <person name="Zhou L."/>
            <person name="Zuber A."/>
            <person name="Denarie J."/>
            <person name="Dixon R.A."/>
            <person name="May G.D."/>
            <person name="Schwartz D.C."/>
            <person name="Rogers J."/>
            <person name="Quetier F."/>
            <person name="Town C.D."/>
            <person name="Roe B.A."/>
        </authorList>
    </citation>
    <scope>NUCLEOTIDE SEQUENCE [LARGE SCALE GENOMIC DNA]</scope>
    <source>
        <strain evidence="4">A17</strain>
        <strain evidence="5 6">cv. Jemalong A17</strain>
    </source>
</reference>
<dbReference type="SUPFAM" id="SSF75553">
    <property type="entry name" value="Smc hinge domain"/>
    <property type="match status" value="1"/>
</dbReference>
<dbReference type="GO" id="GO:0003690">
    <property type="term" value="F:double-stranded DNA binding"/>
    <property type="evidence" value="ECO:0000318"/>
    <property type="project" value="GO_Central"/>
</dbReference>
<reference evidence="5" key="3">
    <citation type="submission" date="2015-04" db="UniProtKB">
        <authorList>
            <consortium name="EnsemblPlants"/>
        </authorList>
    </citation>
    <scope>IDENTIFICATION</scope>
    <source>
        <strain evidence="5">cv. Jemalong A17</strain>
    </source>
</reference>
<sequence length="527" mass="60690">MSLLESAGFSRSNPYYVVQQGKIAALTLMKNSERLDLLKEIGGTRTYEERRRESFKIIQNTGKKHIDQVVQNLDERLKELDEEKEELGKYHDLEKQRKSLEYAILDKEVQDAKQNLAKVIYIKMFLHLFPKYQQSRMTKEHQNFIKEKEVSENLQTKALQKHTVLELDLKDLQAKTSGNTHAKEDATKQPEMLENEIKVSMDELDKIIPLYDGQVQEEKDITKRIMECEKKLSILYQKQGRATQFSSKAARDKWLQKEIDDREPVLSSSVMQASEKNLVEEIARLNNEIHGRDENIKSRRTNLTTLESHTAMLRKCSNDYKVKRDELHEERKSLWTQENELTAITDKGKVELEKAEKNLQRAIPGGIRRGLNSVRKICKSHNISGVHGPIIELLNCDEKFFAAVEMTAGIRVRAPDVTYPQRSDVIPLIQKLNFKDDYTPAFRKVFAGTVICEDLDVASKVARTNGLNCITLEGDQVSNSGTMTGGFFDHRQSILKFMNIVNKSTDSIFHIKEGELEQVKLKIHDIL</sequence>
<keyword evidence="6" id="KW-1185">Reference proteome</keyword>
<dbReference type="PANTHER" id="PTHR43977">
    <property type="entry name" value="STRUCTURAL MAINTENANCE OF CHROMOSOMES PROTEIN 3"/>
    <property type="match status" value="1"/>
</dbReference>
<dbReference type="AlphaFoldDB" id="A0A072V1W4"/>
<dbReference type="GO" id="GO:0030892">
    <property type="term" value="C:mitotic cohesin complex"/>
    <property type="evidence" value="ECO:0000318"/>
    <property type="project" value="GO_Central"/>
</dbReference>
<evidence type="ECO:0000313" key="4">
    <source>
        <dbReference type="EMBL" id="KEH36019.1"/>
    </source>
</evidence>
<organism evidence="4 6">
    <name type="scientific">Medicago truncatula</name>
    <name type="common">Barrel medic</name>
    <name type="synonym">Medicago tribuloides</name>
    <dbReference type="NCBI Taxonomy" id="3880"/>
    <lineage>
        <taxon>Eukaryota</taxon>
        <taxon>Viridiplantae</taxon>
        <taxon>Streptophyta</taxon>
        <taxon>Embryophyta</taxon>
        <taxon>Tracheophyta</taxon>
        <taxon>Spermatophyta</taxon>
        <taxon>Magnoliopsida</taxon>
        <taxon>eudicotyledons</taxon>
        <taxon>Gunneridae</taxon>
        <taxon>Pentapetalae</taxon>
        <taxon>rosids</taxon>
        <taxon>fabids</taxon>
        <taxon>Fabales</taxon>
        <taxon>Fabaceae</taxon>
        <taxon>Papilionoideae</taxon>
        <taxon>50 kb inversion clade</taxon>
        <taxon>NPAAA clade</taxon>
        <taxon>Hologalegina</taxon>
        <taxon>IRL clade</taxon>
        <taxon>Trifolieae</taxon>
        <taxon>Medicago</taxon>
    </lineage>
</organism>
<dbReference type="GO" id="GO:0007064">
    <property type="term" value="P:mitotic sister chromatid cohesion"/>
    <property type="evidence" value="ECO:0000318"/>
    <property type="project" value="GO_Central"/>
</dbReference>
<dbReference type="Proteomes" id="UP000002051">
    <property type="component" value="Chromosome 3"/>
</dbReference>
<dbReference type="Gene3D" id="3.40.50.300">
    <property type="entry name" value="P-loop containing nucleotide triphosphate hydrolases"/>
    <property type="match status" value="1"/>
</dbReference>
<feature type="domain" description="SMC hinge" evidence="3">
    <location>
        <begin position="384"/>
        <end position="462"/>
    </location>
</feature>
<evidence type="ECO:0000313" key="6">
    <source>
        <dbReference type="Proteomes" id="UP000002051"/>
    </source>
</evidence>
<gene>
    <name evidence="4" type="ordered locus">MTR_3g110058</name>
</gene>
<dbReference type="InterPro" id="IPR027417">
    <property type="entry name" value="P-loop_NTPase"/>
</dbReference>
<dbReference type="EnsemblPlants" id="KEH36019">
    <property type="protein sequence ID" value="KEH36019"/>
    <property type="gene ID" value="MTR_3g110058"/>
</dbReference>
<keyword evidence="1 2" id="KW-0175">Coiled coil</keyword>
<dbReference type="SMART" id="SM00968">
    <property type="entry name" value="SMC_hinge"/>
    <property type="match status" value="1"/>
</dbReference>
<dbReference type="InterPro" id="IPR036277">
    <property type="entry name" value="SMC_hinge_sf"/>
</dbReference>
<evidence type="ECO:0000256" key="2">
    <source>
        <dbReference type="SAM" id="Coils"/>
    </source>
</evidence>
<dbReference type="GO" id="GO:0005524">
    <property type="term" value="F:ATP binding"/>
    <property type="evidence" value="ECO:0007669"/>
    <property type="project" value="InterPro"/>
</dbReference>
<dbReference type="EMBL" id="CM001219">
    <property type="protein sequence ID" value="KEH36019.1"/>
    <property type="molecule type" value="Genomic_DNA"/>
</dbReference>
<evidence type="ECO:0000259" key="3">
    <source>
        <dbReference type="SMART" id="SM00968"/>
    </source>
</evidence>
<evidence type="ECO:0000313" key="5">
    <source>
        <dbReference type="EnsemblPlants" id="KEH36019"/>
    </source>
</evidence>
<dbReference type="Gene3D" id="1.20.1060.20">
    <property type="match status" value="1"/>
</dbReference>
<name>A0A072V1W4_MEDTR</name>
<protein>
    <submittedName>
        <fullName evidence="4">Structural maintenance of chromosomes protein</fullName>
    </submittedName>
</protein>
<reference evidence="4 6" key="2">
    <citation type="journal article" date="2014" name="BMC Genomics">
        <title>An improved genome release (version Mt4.0) for the model legume Medicago truncatula.</title>
        <authorList>
            <person name="Tang H."/>
            <person name="Krishnakumar V."/>
            <person name="Bidwell S."/>
            <person name="Rosen B."/>
            <person name="Chan A."/>
            <person name="Zhou S."/>
            <person name="Gentzbittel L."/>
            <person name="Childs K.L."/>
            <person name="Yandell M."/>
            <person name="Gundlach H."/>
            <person name="Mayer K.F."/>
            <person name="Schwartz D.C."/>
            <person name="Town C.D."/>
        </authorList>
    </citation>
    <scope>GENOME REANNOTATION</scope>
    <source>
        <strain evidence="4">A17</strain>
        <strain evidence="5 6">cv. Jemalong A17</strain>
    </source>
</reference>
<dbReference type="STRING" id="3880.A0A072V1W4"/>
<dbReference type="Pfam" id="PF06470">
    <property type="entry name" value="SMC_hinge"/>
    <property type="match status" value="1"/>
</dbReference>
<feature type="coiled-coil region" evidence="2">
    <location>
        <begin position="63"/>
        <end position="115"/>
    </location>
</feature>
<accession>A0A072V1W4</accession>